<reference evidence="2 3" key="1">
    <citation type="submission" date="2020-05" db="EMBL/GenBank/DDBJ databases">
        <title>Whole genome sequencing and identification of novel metabolites from Paenibacillus alvei strain JR949.</title>
        <authorList>
            <person name="Rajendhran J."/>
            <person name="Sree Pranav P."/>
            <person name="Mahalakshmi B."/>
            <person name="Karthikeyan R."/>
        </authorList>
    </citation>
    <scope>NUCLEOTIDE SEQUENCE [LARGE SCALE GENOMIC DNA]</scope>
    <source>
        <strain evidence="2 3">JR949</strain>
    </source>
</reference>
<dbReference type="PROSITE" id="PS51272">
    <property type="entry name" value="SLH"/>
    <property type="match status" value="2"/>
</dbReference>
<evidence type="ECO:0000313" key="3">
    <source>
        <dbReference type="Proteomes" id="UP000552038"/>
    </source>
</evidence>
<evidence type="ECO:0000259" key="1">
    <source>
        <dbReference type="PROSITE" id="PS51272"/>
    </source>
</evidence>
<dbReference type="Pfam" id="PF00395">
    <property type="entry name" value="SLH"/>
    <property type="match status" value="2"/>
</dbReference>
<dbReference type="Proteomes" id="UP000552038">
    <property type="component" value="Unassembled WGS sequence"/>
</dbReference>
<accession>A0AAP7A177</accession>
<evidence type="ECO:0000313" key="2">
    <source>
        <dbReference type="EMBL" id="NOJ71952.1"/>
    </source>
</evidence>
<proteinExistence type="predicted"/>
<organism evidence="2 3">
    <name type="scientific">Paenibacillus alvei</name>
    <name type="common">Bacillus alvei</name>
    <dbReference type="NCBI Taxonomy" id="44250"/>
    <lineage>
        <taxon>Bacteria</taxon>
        <taxon>Bacillati</taxon>
        <taxon>Bacillota</taxon>
        <taxon>Bacilli</taxon>
        <taxon>Bacillales</taxon>
        <taxon>Paenibacillaceae</taxon>
        <taxon>Paenibacillus</taxon>
    </lineage>
</organism>
<dbReference type="EMBL" id="JABFOR010000019">
    <property type="protein sequence ID" value="NOJ71952.1"/>
    <property type="molecule type" value="Genomic_DNA"/>
</dbReference>
<feature type="domain" description="SLH" evidence="1">
    <location>
        <begin position="102"/>
        <end position="164"/>
    </location>
</feature>
<dbReference type="RefSeq" id="WP_171417404.1">
    <property type="nucleotide sequence ID" value="NZ_JABFOR010000019.1"/>
</dbReference>
<sequence length="189" mass="20970">MKYRRSSFAPNTQITRSDFVVLLTRTLKLQSAQTMSGFEDVPANAYYAGAVTAAKEKGLILGRDARTFGPNDTITRQEMFTFTARALAKLSKLNVAGDTEALQVFTDYNDIQAYAMDSLASLLREGLIQESGKKLTPQGHATRAEAAVILERILKRVHELQRTPYEGTNKGAGYPAPFACQVFNNHNRY</sequence>
<dbReference type="InterPro" id="IPR001119">
    <property type="entry name" value="SLH_dom"/>
</dbReference>
<name>A0AAP7A177_PAEAL</name>
<dbReference type="AlphaFoldDB" id="A0AAP7A177"/>
<gene>
    <name evidence="2" type="ORF">HMI46_15470</name>
</gene>
<feature type="domain" description="SLH" evidence="1">
    <location>
        <begin position="34"/>
        <end position="97"/>
    </location>
</feature>
<protein>
    <submittedName>
        <fullName evidence="2">S-layer homology domain-containing protein</fullName>
    </submittedName>
</protein>
<comment type="caution">
    <text evidence="2">The sequence shown here is derived from an EMBL/GenBank/DDBJ whole genome shotgun (WGS) entry which is preliminary data.</text>
</comment>